<evidence type="ECO:0000256" key="6">
    <source>
        <dbReference type="ARBA" id="ARBA00022605"/>
    </source>
</evidence>
<feature type="binding site" evidence="9">
    <location>
        <position position="189"/>
    </location>
    <ligand>
        <name>L-citrulline</name>
        <dbReference type="ChEBI" id="CHEBI:57743"/>
    </ligand>
</feature>
<comment type="pathway">
    <text evidence="1 9">Amino-acid biosynthesis; L-arginine biosynthesis; L-arginine from L-ornithine and carbamoyl phosphate: step 2/3.</text>
</comment>
<keyword evidence="4 9" id="KW-0055">Arginine biosynthesis</keyword>
<evidence type="ECO:0000259" key="10">
    <source>
        <dbReference type="Pfam" id="PF00764"/>
    </source>
</evidence>
<feature type="binding site" evidence="9">
    <location>
        <position position="91"/>
    </location>
    <ligand>
        <name>L-citrulline</name>
        <dbReference type="ChEBI" id="CHEBI:57743"/>
    </ligand>
</feature>
<dbReference type="RefSeq" id="WP_004466925.1">
    <property type="nucleotide sequence ID" value="NZ_AHON02000039.1"/>
</dbReference>
<keyword evidence="8 9" id="KW-0067">ATP-binding</keyword>
<feature type="domain" description="Arginosuccinate synthase-like N-terminal" evidence="10">
    <location>
        <begin position="9"/>
        <end position="170"/>
    </location>
</feature>
<evidence type="ECO:0000259" key="11">
    <source>
        <dbReference type="Pfam" id="PF20979"/>
    </source>
</evidence>
<dbReference type="GO" id="GO:0004055">
    <property type="term" value="F:argininosuccinate synthase activity"/>
    <property type="evidence" value="ECO:0007669"/>
    <property type="project" value="UniProtKB-UniRule"/>
</dbReference>
<keyword evidence="5 9" id="KW-0436">Ligase</keyword>
<dbReference type="Gene3D" id="3.40.50.620">
    <property type="entry name" value="HUPs"/>
    <property type="match status" value="1"/>
</dbReference>
<dbReference type="InterPro" id="IPR023434">
    <property type="entry name" value="Arginosuc_synth_type_1_subfam"/>
</dbReference>
<accession>A0A0E2BFB6</accession>
<dbReference type="PROSITE" id="PS00564">
    <property type="entry name" value="ARGININOSUCCIN_SYN_1"/>
    <property type="match status" value="1"/>
</dbReference>
<feature type="binding site" evidence="9">
    <location>
        <position position="121"/>
    </location>
    <ligand>
        <name>ATP</name>
        <dbReference type="ChEBI" id="CHEBI:30616"/>
    </ligand>
</feature>
<dbReference type="FunFam" id="3.90.1260.10:FF:000007">
    <property type="entry name" value="Argininosuccinate synthase"/>
    <property type="match status" value="1"/>
</dbReference>
<evidence type="ECO:0000256" key="2">
    <source>
        <dbReference type="ARBA" id="ARBA00011881"/>
    </source>
</evidence>
<evidence type="ECO:0000256" key="1">
    <source>
        <dbReference type="ARBA" id="ARBA00004967"/>
    </source>
</evidence>
<evidence type="ECO:0000256" key="3">
    <source>
        <dbReference type="ARBA" id="ARBA00012286"/>
    </source>
</evidence>
<comment type="catalytic activity">
    <reaction evidence="9">
        <text>L-citrulline + L-aspartate + ATP = 2-(N(omega)-L-arginino)succinate + AMP + diphosphate + H(+)</text>
        <dbReference type="Rhea" id="RHEA:10932"/>
        <dbReference type="ChEBI" id="CHEBI:15378"/>
        <dbReference type="ChEBI" id="CHEBI:29991"/>
        <dbReference type="ChEBI" id="CHEBI:30616"/>
        <dbReference type="ChEBI" id="CHEBI:33019"/>
        <dbReference type="ChEBI" id="CHEBI:57472"/>
        <dbReference type="ChEBI" id="CHEBI:57743"/>
        <dbReference type="ChEBI" id="CHEBI:456215"/>
        <dbReference type="EC" id="6.3.4.5"/>
    </reaction>
</comment>
<dbReference type="PANTHER" id="PTHR11587:SF2">
    <property type="entry name" value="ARGININOSUCCINATE SYNTHASE"/>
    <property type="match status" value="1"/>
</dbReference>
<dbReference type="NCBIfam" id="NF001770">
    <property type="entry name" value="PRK00509.1"/>
    <property type="match status" value="1"/>
</dbReference>
<comment type="caution">
    <text evidence="12">The sequence shown here is derived from an EMBL/GenBank/DDBJ whole genome shotgun (WGS) entry which is preliminary data.</text>
</comment>
<feature type="binding site" evidence="9">
    <location>
        <position position="128"/>
    </location>
    <ligand>
        <name>L-aspartate</name>
        <dbReference type="ChEBI" id="CHEBI:29991"/>
    </ligand>
</feature>
<proteinExistence type="inferred from homology"/>
<dbReference type="InterPro" id="IPR048267">
    <property type="entry name" value="Arginosuc_syn_N"/>
</dbReference>
<keyword evidence="7 9" id="KW-0547">Nucleotide-binding</keyword>
<dbReference type="EC" id="6.3.4.5" evidence="3 9"/>
<dbReference type="UniPathway" id="UPA00068">
    <property type="reaction ID" value="UER00113"/>
</dbReference>
<evidence type="ECO:0000313" key="13">
    <source>
        <dbReference type="Proteomes" id="UP000006329"/>
    </source>
</evidence>
<dbReference type="FunFam" id="3.40.50.620:FF:000019">
    <property type="entry name" value="Argininosuccinate synthase"/>
    <property type="match status" value="1"/>
</dbReference>
<organism evidence="12 13">
    <name type="scientific">Leptospira santarosai str. MOR084</name>
    <dbReference type="NCBI Taxonomy" id="1049984"/>
    <lineage>
        <taxon>Bacteria</taxon>
        <taxon>Pseudomonadati</taxon>
        <taxon>Spirochaetota</taxon>
        <taxon>Spirochaetia</taxon>
        <taxon>Leptospirales</taxon>
        <taxon>Leptospiraceae</taxon>
        <taxon>Leptospira</taxon>
    </lineage>
</organism>
<evidence type="ECO:0000256" key="5">
    <source>
        <dbReference type="ARBA" id="ARBA00022598"/>
    </source>
</evidence>
<comment type="subunit">
    <text evidence="2 9">Homotetramer.</text>
</comment>
<dbReference type="PANTHER" id="PTHR11587">
    <property type="entry name" value="ARGININOSUCCINATE SYNTHASE"/>
    <property type="match status" value="1"/>
</dbReference>
<evidence type="ECO:0000313" key="12">
    <source>
        <dbReference type="EMBL" id="EKO34038.1"/>
    </source>
</evidence>
<dbReference type="EMBL" id="AHON02000039">
    <property type="protein sequence ID" value="EKO34038.1"/>
    <property type="molecule type" value="Genomic_DNA"/>
</dbReference>
<dbReference type="InterPro" id="IPR048268">
    <property type="entry name" value="Arginosuc_syn_C"/>
</dbReference>
<dbReference type="GO" id="GO:0006526">
    <property type="term" value="P:L-arginine biosynthetic process"/>
    <property type="evidence" value="ECO:0007669"/>
    <property type="project" value="UniProtKB-UniRule"/>
</dbReference>
<feature type="binding site" evidence="9">
    <location>
        <position position="180"/>
    </location>
    <ligand>
        <name>L-citrulline</name>
        <dbReference type="ChEBI" id="CHEBI:57743"/>
    </ligand>
</feature>
<dbReference type="PROSITE" id="PS00565">
    <property type="entry name" value="ARGININOSUCCIN_SYN_2"/>
    <property type="match status" value="1"/>
</dbReference>
<dbReference type="InterPro" id="IPR018223">
    <property type="entry name" value="Arginosuc_synth_CS"/>
</dbReference>
<dbReference type="NCBIfam" id="TIGR00032">
    <property type="entry name" value="argG"/>
    <property type="match status" value="1"/>
</dbReference>
<dbReference type="HAMAP" id="MF_00005">
    <property type="entry name" value="Arg_succ_synth_type1"/>
    <property type="match status" value="1"/>
</dbReference>
<comment type="similarity">
    <text evidence="9">Belongs to the argininosuccinate synthase family. Type 1 subfamily.</text>
</comment>
<reference evidence="12" key="1">
    <citation type="submission" date="2012-10" db="EMBL/GenBank/DDBJ databases">
        <authorList>
            <person name="Harkins D.M."/>
            <person name="Durkin A.S."/>
            <person name="Brinkac L.M."/>
            <person name="Haft D.H."/>
            <person name="Selengut J.D."/>
            <person name="Sanka R."/>
            <person name="DePew J."/>
            <person name="Purushe J."/>
            <person name="Matthias M.A."/>
            <person name="Vinetz J.M."/>
            <person name="Sutton G.G."/>
            <person name="Nierman W.C."/>
            <person name="Fouts D.E."/>
        </authorList>
    </citation>
    <scope>NUCLEOTIDE SEQUENCE [LARGE SCALE GENOMIC DNA]</scope>
    <source>
        <strain evidence="12">MOR084</strain>
    </source>
</reference>
<keyword evidence="9" id="KW-0963">Cytoplasm</keyword>
<evidence type="ECO:0000256" key="9">
    <source>
        <dbReference type="HAMAP-Rule" id="MF_00005"/>
    </source>
</evidence>
<evidence type="ECO:0000256" key="7">
    <source>
        <dbReference type="ARBA" id="ARBA00022741"/>
    </source>
</evidence>
<dbReference type="Gene3D" id="1.20.5.470">
    <property type="entry name" value="Single helix bin"/>
    <property type="match status" value="1"/>
</dbReference>
<sequence length="403" mass="45017">MAQNKPVKKIVLAYSGGLDTSVILTWLKETYGCEVIAFTADVGQKEELSGLEEKGIKTGASKVYIQDLRLEFARDFIFPAIQGNAIYEMRYLLGTSLARPLIAKAMVEVAEKENADAFAHGATGKGNDQVRFELGVKSLAPEKTIIAPWRIWNFGGRSDLIEYAKSKGIPVPVTVEKPYSMDRNLMHISYEGGILEDPYRQADEKMFLLTASPEKAPDAPEYLELDFQEGNCVAVDGKKKNPLEVMDTLNTIAGKHGVGRVDIVENRLVGIKSRGVYETPGGTVLFLAHRDLESITIDRDTQHHKDKLSIEFAELIYNGHWFSSRMKAVRAFITETQRYVTGTVKVKLYKGTCSVVGRKSSVSLYNPQMATFEKEELYNQKDAEGFINIYGLPAQETARLRKK</sequence>
<evidence type="ECO:0000256" key="4">
    <source>
        <dbReference type="ARBA" id="ARBA00022571"/>
    </source>
</evidence>
<gene>
    <name evidence="9 12" type="primary">argG</name>
    <name evidence="12" type="ORF">LEP1GSC179_3686</name>
</gene>
<dbReference type="InterPro" id="IPR014729">
    <property type="entry name" value="Rossmann-like_a/b/a_fold"/>
</dbReference>
<dbReference type="GO" id="GO:0005737">
    <property type="term" value="C:cytoplasm"/>
    <property type="evidence" value="ECO:0007669"/>
    <property type="project" value="UniProtKB-SubCell"/>
</dbReference>
<feature type="binding site" evidence="9">
    <location>
        <position position="277"/>
    </location>
    <ligand>
        <name>L-citrulline</name>
        <dbReference type="ChEBI" id="CHEBI:57743"/>
    </ligand>
</feature>
<dbReference type="Gene3D" id="3.90.1260.10">
    <property type="entry name" value="Argininosuccinate synthetase, chain A, domain 2"/>
    <property type="match status" value="1"/>
</dbReference>
<feature type="domain" description="Arginosuccinate synthase C-terminal" evidence="11">
    <location>
        <begin position="179"/>
        <end position="395"/>
    </location>
</feature>
<comment type="subcellular location">
    <subcellularLocation>
        <location evidence="9">Cytoplasm</location>
    </subcellularLocation>
</comment>
<dbReference type="GO" id="GO:0005524">
    <property type="term" value="F:ATP binding"/>
    <property type="evidence" value="ECO:0007669"/>
    <property type="project" value="UniProtKB-UniRule"/>
</dbReference>
<keyword evidence="13" id="KW-1185">Reference proteome</keyword>
<feature type="binding site" evidence="9">
    <location>
        <position position="127"/>
    </location>
    <ligand>
        <name>L-aspartate</name>
        <dbReference type="ChEBI" id="CHEBI:29991"/>
    </ligand>
</feature>
<feature type="binding site" evidence="9">
    <location>
        <position position="40"/>
    </location>
    <ligand>
        <name>ATP</name>
        <dbReference type="ChEBI" id="CHEBI:30616"/>
    </ligand>
</feature>
<evidence type="ECO:0000256" key="8">
    <source>
        <dbReference type="ARBA" id="ARBA00022840"/>
    </source>
</evidence>
<feature type="binding site" evidence="9">
    <location>
        <position position="96"/>
    </location>
    <ligand>
        <name>L-citrulline</name>
        <dbReference type="ChEBI" id="CHEBI:57743"/>
    </ligand>
</feature>
<dbReference type="Proteomes" id="UP000006329">
    <property type="component" value="Unassembled WGS sequence"/>
</dbReference>
<feature type="binding site" evidence="9">
    <location>
        <position position="127"/>
    </location>
    <ligand>
        <name>L-citrulline</name>
        <dbReference type="ChEBI" id="CHEBI:57743"/>
    </ligand>
</feature>
<feature type="binding site" evidence="9">
    <location>
        <position position="131"/>
    </location>
    <ligand>
        <name>L-citrulline</name>
        <dbReference type="ChEBI" id="CHEBI:57743"/>
    </ligand>
</feature>
<dbReference type="Pfam" id="PF20979">
    <property type="entry name" value="Arginosuc_syn_C"/>
    <property type="match status" value="1"/>
</dbReference>
<feature type="binding site" evidence="9">
    <location>
        <begin position="13"/>
        <end position="21"/>
    </location>
    <ligand>
        <name>ATP</name>
        <dbReference type="ChEBI" id="CHEBI:30616"/>
    </ligand>
</feature>
<dbReference type="GO" id="GO:0000050">
    <property type="term" value="P:urea cycle"/>
    <property type="evidence" value="ECO:0007669"/>
    <property type="project" value="TreeGrafter"/>
</dbReference>
<feature type="binding site" evidence="9">
    <location>
        <position position="123"/>
    </location>
    <ligand>
        <name>L-aspartate</name>
        <dbReference type="ChEBI" id="CHEBI:29991"/>
    </ligand>
</feature>
<keyword evidence="6 9" id="KW-0028">Amino-acid biosynthesis</keyword>
<dbReference type="SUPFAM" id="SSF69864">
    <property type="entry name" value="Argininosuccinate synthetase, C-terminal domain"/>
    <property type="match status" value="1"/>
</dbReference>
<dbReference type="AlphaFoldDB" id="A0A0E2BFB6"/>
<protein>
    <recommendedName>
        <fullName evidence="3 9">Argininosuccinate synthase</fullName>
        <ecNumber evidence="3 9">6.3.4.5</ecNumber>
    </recommendedName>
    <alternativeName>
        <fullName evidence="9">Citrulline--aspartate ligase</fullName>
    </alternativeName>
</protein>
<dbReference type="SUPFAM" id="SSF52402">
    <property type="entry name" value="Adenine nucleotide alpha hydrolases-like"/>
    <property type="match status" value="1"/>
</dbReference>
<feature type="binding site" evidence="9">
    <location>
        <position position="265"/>
    </location>
    <ligand>
        <name>L-citrulline</name>
        <dbReference type="ChEBI" id="CHEBI:57743"/>
    </ligand>
</feature>
<dbReference type="CDD" id="cd01999">
    <property type="entry name" value="ASS"/>
    <property type="match status" value="1"/>
</dbReference>
<dbReference type="InterPro" id="IPR001518">
    <property type="entry name" value="Arginosuc_synth"/>
</dbReference>
<dbReference type="InterPro" id="IPR024074">
    <property type="entry name" value="AS_cat/multimer_dom_body"/>
</dbReference>
<dbReference type="GO" id="GO:0000053">
    <property type="term" value="P:argininosuccinate metabolic process"/>
    <property type="evidence" value="ECO:0007669"/>
    <property type="project" value="TreeGrafter"/>
</dbReference>
<name>A0A0E2BFB6_9LEPT</name>
<dbReference type="Pfam" id="PF00764">
    <property type="entry name" value="Arginosuc_synth"/>
    <property type="match status" value="1"/>
</dbReference>